<evidence type="ECO:0000313" key="11">
    <source>
        <dbReference type="EMBL" id="CDP14757.1"/>
    </source>
</evidence>
<dbReference type="GO" id="GO:0006886">
    <property type="term" value="P:intracellular protein transport"/>
    <property type="evidence" value="ECO:0007669"/>
    <property type="project" value="InterPro"/>
</dbReference>
<dbReference type="Proteomes" id="UP000295252">
    <property type="component" value="Chromosome VII"/>
</dbReference>
<evidence type="ECO:0000256" key="10">
    <source>
        <dbReference type="SAM" id="Phobius"/>
    </source>
</evidence>
<evidence type="ECO:0000256" key="2">
    <source>
        <dbReference type="ARBA" id="ARBA00004180"/>
    </source>
</evidence>
<feature type="compositionally biased region" description="Basic and acidic residues" evidence="9">
    <location>
        <begin position="292"/>
        <end position="307"/>
    </location>
</feature>
<comment type="similarity">
    <text evidence="3 7">Belongs to the clathrin light chain family.</text>
</comment>
<evidence type="ECO:0000256" key="4">
    <source>
        <dbReference type="ARBA" id="ARBA00023136"/>
    </source>
</evidence>
<keyword evidence="4 7" id="KW-0472">Membrane</keyword>
<keyword evidence="10" id="KW-1133">Transmembrane helix</keyword>
<feature type="region of interest" description="Disordered" evidence="9">
    <location>
        <begin position="83"/>
        <end position="171"/>
    </location>
</feature>
<evidence type="ECO:0000256" key="6">
    <source>
        <dbReference type="ARBA" id="ARBA00023329"/>
    </source>
</evidence>
<gene>
    <name evidence="11" type="ORF">GSCOC_T00042205001</name>
</gene>
<dbReference type="GO" id="GO:0030132">
    <property type="term" value="C:clathrin coat of coated pit"/>
    <property type="evidence" value="ECO:0007669"/>
    <property type="project" value="InterPro"/>
</dbReference>
<dbReference type="Gramene" id="CDP14757">
    <property type="protein sequence ID" value="CDP14757"/>
    <property type="gene ID" value="GSCOC_T00042205001"/>
</dbReference>
<feature type="compositionally biased region" description="Basic and acidic residues" evidence="9">
    <location>
        <begin position="348"/>
        <end position="393"/>
    </location>
</feature>
<feature type="compositionally biased region" description="Low complexity" evidence="9">
    <location>
        <begin position="416"/>
        <end position="425"/>
    </location>
</feature>
<dbReference type="STRING" id="49390.A0A068V2I2"/>
<organism evidence="11 12">
    <name type="scientific">Coffea canephora</name>
    <name type="common">Robusta coffee</name>
    <dbReference type="NCBI Taxonomy" id="49390"/>
    <lineage>
        <taxon>Eukaryota</taxon>
        <taxon>Viridiplantae</taxon>
        <taxon>Streptophyta</taxon>
        <taxon>Embryophyta</taxon>
        <taxon>Tracheophyta</taxon>
        <taxon>Spermatophyta</taxon>
        <taxon>Magnoliopsida</taxon>
        <taxon>eudicotyledons</taxon>
        <taxon>Gunneridae</taxon>
        <taxon>Pentapetalae</taxon>
        <taxon>asterids</taxon>
        <taxon>lamiids</taxon>
        <taxon>Gentianales</taxon>
        <taxon>Rubiaceae</taxon>
        <taxon>Ixoroideae</taxon>
        <taxon>Gardenieae complex</taxon>
        <taxon>Bertiereae - Coffeeae clade</taxon>
        <taxon>Coffeeae</taxon>
        <taxon>Coffea</taxon>
    </lineage>
</organism>
<dbReference type="OMA" id="QNIATTM"/>
<dbReference type="EMBL" id="HG739175">
    <property type="protein sequence ID" value="CDP14757.1"/>
    <property type="molecule type" value="Genomic_DNA"/>
</dbReference>
<dbReference type="AlphaFoldDB" id="A0A068V2I2"/>
<dbReference type="PANTHER" id="PTHR10639">
    <property type="entry name" value="CLATHRIN LIGHT CHAIN"/>
    <property type="match status" value="1"/>
</dbReference>
<evidence type="ECO:0000256" key="1">
    <source>
        <dbReference type="ARBA" id="ARBA00003913"/>
    </source>
</evidence>
<feature type="coiled-coil region" evidence="8">
    <location>
        <begin position="217"/>
        <end position="248"/>
    </location>
</feature>
<keyword evidence="8" id="KW-0175">Coiled coil</keyword>
<evidence type="ECO:0000256" key="8">
    <source>
        <dbReference type="SAM" id="Coils"/>
    </source>
</evidence>
<dbReference type="GO" id="GO:0030130">
    <property type="term" value="C:clathrin coat of trans-Golgi network vesicle"/>
    <property type="evidence" value="ECO:0007669"/>
    <property type="project" value="InterPro"/>
</dbReference>
<dbReference type="GO" id="GO:0005198">
    <property type="term" value="F:structural molecule activity"/>
    <property type="evidence" value="ECO:0007669"/>
    <property type="project" value="InterPro"/>
</dbReference>
<dbReference type="GO" id="GO:0032050">
    <property type="term" value="F:clathrin heavy chain binding"/>
    <property type="evidence" value="ECO:0007669"/>
    <property type="project" value="TreeGrafter"/>
</dbReference>
<dbReference type="PANTHER" id="PTHR10639:SF33">
    <property type="entry name" value="CLATHRIN LIGHT CHAIN 1"/>
    <property type="match status" value="1"/>
</dbReference>
<name>A0A068V2I2_COFCA</name>
<dbReference type="InterPro" id="IPR000996">
    <property type="entry name" value="Clathrin_L-chain"/>
</dbReference>
<dbReference type="PhylomeDB" id="A0A068V2I2"/>
<keyword evidence="10" id="KW-0812">Transmembrane</keyword>
<evidence type="ECO:0000256" key="9">
    <source>
        <dbReference type="SAM" id="MobiDB-lite"/>
    </source>
</evidence>
<keyword evidence="12" id="KW-1185">Reference proteome</keyword>
<comment type="function">
    <text evidence="1 7">Clathrin is the major protein of the polyhedral coat of coated pits and vesicles.</text>
</comment>
<reference evidence="12" key="1">
    <citation type="journal article" date="2014" name="Science">
        <title>The coffee genome provides insight into the convergent evolution of caffeine biosynthesis.</title>
        <authorList>
            <person name="Denoeud F."/>
            <person name="Carretero-Paulet L."/>
            <person name="Dereeper A."/>
            <person name="Droc G."/>
            <person name="Guyot R."/>
            <person name="Pietrella M."/>
            <person name="Zheng C."/>
            <person name="Alberti A."/>
            <person name="Anthony F."/>
            <person name="Aprea G."/>
            <person name="Aury J.M."/>
            <person name="Bento P."/>
            <person name="Bernard M."/>
            <person name="Bocs S."/>
            <person name="Campa C."/>
            <person name="Cenci A."/>
            <person name="Combes M.C."/>
            <person name="Crouzillat D."/>
            <person name="Da Silva C."/>
            <person name="Daddiego L."/>
            <person name="De Bellis F."/>
            <person name="Dussert S."/>
            <person name="Garsmeur O."/>
            <person name="Gayraud T."/>
            <person name="Guignon V."/>
            <person name="Jahn K."/>
            <person name="Jamilloux V."/>
            <person name="Joet T."/>
            <person name="Labadie K."/>
            <person name="Lan T."/>
            <person name="Leclercq J."/>
            <person name="Lepelley M."/>
            <person name="Leroy T."/>
            <person name="Li L.T."/>
            <person name="Librado P."/>
            <person name="Lopez L."/>
            <person name="Munoz A."/>
            <person name="Noel B."/>
            <person name="Pallavicini A."/>
            <person name="Perrotta G."/>
            <person name="Poncet V."/>
            <person name="Pot D."/>
            <person name="Priyono X."/>
            <person name="Rigoreau M."/>
            <person name="Rouard M."/>
            <person name="Rozas J."/>
            <person name="Tranchant-Dubreuil C."/>
            <person name="VanBuren R."/>
            <person name="Zhang Q."/>
            <person name="Andrade A.C."/>
            <person name="Argout X."/>
            <person name="Bertrand B."/>
            <person name="de Kochko A."/>
            <person name="Graziosi G."/>
            <person name="Henry R.J."/>
            <person name="Jayarama X."/>
            <person name="Ming R."/>
            <person name="Nagai C."/>
            <person name="Rounsley S."/>
            <person name="Sankoff D."/>
            <person name="Giuliano G."/>
            <person name="Albert V.A."/>
            <person name="Wincker P."/>
            <person name="Lashermes P."/>
        </authorList>
    </citation>
    <scope>NUCLEOTIDE SEQUENCE [LARGE SCALE GENOMIC DNA]</scope>
    <source>
        <strain evidence="12">cv. DH200-94</strain>
    </source>
</reference>
<comment type="subcellular location">
    <subcellularLocation>
        <location evidence="2 7">Cytoplasmic vesicle membrane</location>
        <topology evidence="2 7">Peripheral membrane protein</topology>
        <orientation evidence="2 7">Cytoplasmic side</orientation>
    </subcellularLocation>
    <subcellularLocation>
        <location evidence="7">Membrane</location>
        <location evidence="7">Coated pit</location>
        <topology evidence="7">Peripheral membrane protein</topology>
        <orientation evidence="7">Cytoplasmic side</orientation>
    </subcellularLocation>
    <text evidence="7">Cytoplasmic face of coated pits and vesicles.</text>
</comment>
<accession>A0A068V2I2</accession>
<keyword evidence="6 7" id="KW-0968">Cytoplasmic vesicle</keyword>
<feature type="transmembrane region" description="Helical" evidence="10">
    <location>
        <begin position="20"/>
        <end position="39"/>
    </location>
</feature>
<feature type="compositionally biased region" description="Pro residues" evidence="9">
    <location>
        <begin position="336"/>
        <end position="347"/>
    </location>
</feature>
<evidence type="ECO:0000256" key="7">
    <source>
        <dbReference type="RuleBase" id="RU363137"/>
    </source>
</evidence>
<protein>
    <recommendedName>
        <fullName evidence="7">Clathrin light chain</fullName>
    </recommendedName>
</protein>
<sequence length="466" mass="52002">MQLTFTFHFYERDLRDKPKLSDFSIFSIHLFLLLPLIIFRSHTQKHAKKHTQLSILRQRKNHKENIHQNIATTMAFDQGYMATDGGADEINQPPSHLFDEGGYGGYDFDAPPPTTPENYEYDGGAARPPSPPPVAMDYNMHAGNFGFSHSPKRDDYSASPFQENGGGGDGKGYDMAADTDGIFSSAPSDGPLLPDPTEMREEGTAFREWRRQNAIYLEEKEKREKELRNQLIEEAEEYKRAFHEKTRQNKETTQAQNREREKLYLANQEKFHKEADKQYWKAIAEIIPREVPNIEKRRGKREEEKKPSVVVIQGPKPGKPTDMSRMRQMLQKLKQNPPPHMIPPPPAKDAKDAKEEKDTKEGKDAKDSKDAKDAKEGKDTKDAKEGKDTKDETNATPKSAKAVKDDKAAKVGTPKSASASPSAAAGTNAVSPAKDAANDGTHKATTPDAASIAEGEQTVENQPTSA</sequence>
<evidence type="ECO:0000256" key="3">
    <source>
        <dbReference type="ARBA" id="ARBA00005263"/>
    </source>
</evidence>
<dbReference type="InParanoid" id="A0A068V2I2"/>
<proteinExistence type="inferred from homology"/>
<keyword evidence="5 7" id="KW-0168">Coated pit</keyword>
<evidence type="ECO:0000313" key="12">
    <source>
        <dbReference type="Proteomes" id="UP000295252"/>
    </source>
</evidence>
<dbReference type="OrthoDB" id="782264at2759"/>
<feature type="region of interest" description="Disordered" evidence="9">
    <location>
        <begin position="289"/>
        <end position="466"/>
    </location>
</feature>
<evidence type="ECO:0000256" key="5">
    <source>
        <dbReference type="ARBA" id="ARBA00023176"/>
    </source>
</evidence>
<dbReference type="Pfam" id="PF01086">
    <property type="entry name" value="Clathrin_lg_ch"/>
    <property type="match status" value="1"/>
</dbReference>
<dbReference type="GO" id="GO:0072583">
    <property type="term" value="P:clathrin-dependent endocytosis"/>
    <property type="evidence" value="ECO:0007669"/>
    <property type="project" value="TreeGrafter"/>
</dbReference>